<dbReference type="RefSeq" id="WP_419146494.1">
    <property type="nucleotide sequence ID" value="NZ_JBAPLV010000069.1"/>
</dbReference>
<gene>
    <name evidence="1" type="ORF">UXQ13_23555</name>
</gene>
<comment type="caution">
    <text evidence="1">The sequence shown here is derived from an EMBL/GenBank/DDBJ whole genome shotgun (WGS) entry which is preliminary data.</text>
</comment>
<evidence type="ECO:0000313" key="1">
    <source>
        <dbReference type="EMBL" id="MEI4281463.1"/>
    </source>
</evidence>
<dbReference type="Proteomes" id="UP001373496">
    <property type="component" value="Unassembled WGS sequence"/>
</dbReference>
<evidence type="ECO:0008006" key="3">
    <source>
        <dbReference type="Google" id="ProtNLM"/>
    </source>
</evidence>
<accession>A0ABU8ECX5</accession>
<proteinExistence type="predicted"/>
<sequence length="253" mass="24950">EVGPLGYPTGDARPVTGGAVQDFQGGTVYSSAAGTRAVAGSILTAYTAAGAQAGPLGYPTSGLVCGLRSSGCGQVFQAGRIYTTAATGTHAVSGPIQDAWIAQGWETAALGYPTGDQVCGLAGGGCRQTFEGGSLYTSPATGTFPVTGRIGAAWSTAGAQDGTLGYPVSGLICGLRDGGCGQVFQGGRVYSTAASGVHSVSGPIQDAWIAQGWETGTLGYPVSEPVAVPGGTAQDFQGGRLTLDTTTGAVTRG</sequence>
<organism evidence="1 2">
    <name type="scientific">Klenkia terrae</name>
    <dbReference type="NCBI Taxonomy" id="1052259"/>
    <lineage>
        <taxon>Bacteria</taxon>
        <taxon>Bacillati</taxon>
        <taxon>Actinomycetota</taxon>
        <taxon>Actinomycetes</taxon>
        <taxon>Geodermatophilales</taxon>
        <taxon>Geodermatophilaceae</taxon>
        <taxon>Klenkia</taxon>
    </lineage>
</organism>
<dbReference type="InterPro" id="IPR013207">
    <property type="entry name" value="LGFP"/>
</dbReference>
<dbReference type="Pfam" id="PF08310">
    <property type="entry name" value="LGFP"/>
    <property type="match status" value="5"/>
</dbReference>
<protein>
    <recommendedName>
        <fullName evidence="3">LGFP repeat-containing protein</fullName>
    </recommendedName>
</protein>
<name>A0ABU8ECX5_9ACTN</name>
<reference evidence="1 2" key="1">
    <citation type="submission" date="2024-03" db="EMBL/GenBank/DDBJ databases">
        <title>Draft genome sequence of Klenkia terrae.</title>
        <authorList>
            <person name="Duangmal K."/>
            <person name="Chantavorakit T."/>
        </authorList>
    </citation>
    <scope>NUCLEOTIDE SEQUENCE [LARGE SCALE GENOMIC DNA]</scope>
    <source>
        <strain evidence="1 2">JCM 17786</strain>
    </source>
</reference>
<dbReference type="EMBL" id="JBAPLV010000069">
    <property type="protein sequence ID" value="MEI4281463.1"/>
    <property type="molecule type" value="Genomic_DNA"/>
</dbReference>
<evidence type="ECO:0000313" key="2">
    <source>
        <dbReference type="Proteomes" id="UP001373496"/>
    </source>
</evidence>
<feature type="non-terminal residue" evidence="1">
    <location>
        <position position="1"/>
    </location>
</feature>
<keyword evidence="2" id="KW-1185">Reference proteome</keyword>